<evidence type="ECO:0000259" key="2">
    <source>
        <dbReference type="Pfam" id="PF01408"/>
    </source>
</evidence>
<evidence type="ECO:0000313" key="3">
    <source>
        <dbReference type="EMBL" id="NYK09183.1"/>
    </source>
</evidence>
<name>A0A853DNI9_9MICO</name>
<dbReference type="GO" id="GO:0000166">
    <property type="term" value="F:nucleotide binding"/>
    <property type="evidence" value="ECO:0007669"/>
    <property type="project" value="InterPro"/>
</dbReference>
<feature type="domain" description="Gfo/Idh/MocA-like oxidoreductase N-terminal" evidence="2">
    <location>
        <begin position="8"/>
        <end position="127"/>
    </location>
</feature>
<evidence type="ECO:0000256" key="1">
    <source>
        <dbReference type="ARBA" id="ARBA00023002"/>
    </source>
</evidence>
<proteinExistence type="predicted"/>
<reference evidence="3 4" key="1">
    <citation type="submission" date="2020-07" db="EMBL/GenBank/DDBJ databases">
        <title>Sequencing the genomes of 1000 actinobacteria strains.</title>
        <authorList>
            <person name="Klenk H.-P."/>
        </authorList>
    </citation>
    <scope>NUCLEOTIDE SEQUENCE [LARGE SCALE GENOMIC DNA]</scope>
    <source>
        <strain evidence="3 4">DSM 15166</strain>
    </source>
</reference>
<dbReference type="InterPro" id="IPR000683">
    <property type="entry name" value="Gfo/Idh/MocA-like_OxRdtase_N"/>
</dbReference>
<dbReference type="Pfam" id="PF14100">
    <property type="entry name" value="DUF6807"/>
    <property type="match status" value="1"/>
</dbReference>
<dbReference type="Gene3D" id="3.30.360.10">
    <property type="entry name" value="Dihydrodipicolinate Reductase, domain 2"/>
    <property type="match status" value="1"/>
</dbReference>
<dbReference type="Pfam" id="PF01408">
    <property type="entry name" value="GFO_IDH_MocA"/>
    <property type="match status" value="1"/>
</dbReference>
<dbReference type="Gene3D" id="3.40.50.720">
    <property type="entry name" value="NAD(P)-binding Rossmann-like Domain"/>
    <property type="match status" value="1"/>
</dbReference>
<dbReference type="GO" id="GO:0016491">
    <property type="term" value="F:oxidoreductase activity"/>
    <property type="evidence" value="ECO:0007669"/>
    <property type="project" value="UniProtKB-KW"/>
</dbReference>
<dbReference type="Proteomes" id="UP000521075">
    <property type="component" value="Unassembled WGS sequence"/>
</dbReference>
<protein>
    <submittedName>
        <fullName evidence="3">Putative dehydrogenase</fullName>
    </submittedName>
</protein>
<keyword evidence="1" id="KW-0560">Oxidoreductase</keyword>
<evidence type="ECO:0000313" key="4">
    <source>
        <dbReference type="Proteomes" id="UP000521075"/>
    </source>
</evidence>
<dbReference type="InterPro" id="IPR029475">
    <property type="entry name" value="DUF6807"/>
</dbReference>
<dbReference type="EMBL" id="JACCHJ010000001">
    <property type="protein sequence ID" value="NYK09183.1"/>
    <property type="molecule type" value="Genomic_DNA"/>
</dbReference>
<dbReference type="PANTHER" id="PTHR43818">
    <property type="entry name" value="BCDNA.GH03377"/>
    <property type="match status" value="1"/>
</dbReference>
<dbReference type="RefSeq" id="WP_179700201.1">
    <property type="nucleotide sequence ID" value="NZ_BAAAHA010000004.1"/>
</dbReference>
<dbReference type="InterPro" id="IPR036291">
    <property type="entry name" value="NAD(P)-bd_dom_sf"/>
</dbReference>
<comment type="caution">
    <text evidence="3">The sequence shown here is derived from an EMBL/GenBank/DDBJ whole genome shotgun (WGS) entry which is preliminary data.</text>
</comment>
<gene>
    <name evidence="3" type="ORF">HNR14_001064</name>
</gene>
<dbReference type="SUPFAM" id="SSF51735">
    <property type="entry name" value="NAD(P)-binding Rossmann-fold domains"/>
    <property type="match status" value="1"/>
</dbReference>
<keyword evidence="4" id="KW-1185">Reference proteome</keyword>
<dbReference type="InterPro" id="IPR050463">
    <property type="entry name" value="Gfo/Idh/MocA_oxidrdct_glycsds"/>
</dbReference>
<accession>A0A853DNI9</accession>
<sequence>MVSTGGARVALIGAHGFGLVHRRNLARLQELGRATLVAVAEPSPLQPGELPDSVRTYSDAAALLAAESDLDVVIVSTPLHTHFGLAEAVLASGADLYLEKPPVTSLEQFDRLRALAADGGRRVQVGFQSLGSHAIPWLRAAIEAGEFGDVRAITATGLWTRSRAYFSRSPWAGRRTLDGVDVVDGVATNALSHAVITALTVAGARRASDLERVEVDLHRANPTESDDTTVVRVRRPAPEPDVTCALTLCGPEEAEPYVTVHGSTATATFFYVADEVRVDAGGAVRTKRFDRTDLLENLLDARAGRGELLSPLDGTEAYMSVLEAVRTSPEPHPIPDRFVERVGSGDDEHIVIRGVEQAVLRACAAEATFTELGLPWAAQAAAAAADDALRIDGRPVAELRSGGAVAASLSPRPYLHPVRTLAGVALTHHFPIDHTWHLGVGVAMPDVGGTNLWGGPDYRSDGEGYRWHRTHGTIRRAAEDVVGSGTLQQRLTWCDRDGAALVDETREWTFAAIDSVSWLLELRFTLTAADGPVELGSPGSHGRAGAGYGGFFWRFARCRNVEVRAADATGEEAVNGSLAPWLNWTAEFADGPASVRFSAPPESDDPWFVRVADYPGVGSALAWDRPLRLDEGPVTRTISMVVGD</sequence>
<dbReference type="PANTHER" id="PTHR43818:SF11">
    <property type="entry name" value="BCDNA.GH03377"/>
    <property type="match status" value="1"/>
</dbReference>
<organism evidence="3 4">
    <name type="scientific">Leifsonia naganoensis</name>
    <dbReference type="NCBI Taxonomy" id="150025"/>
    <lineage>
        <taxon>Bacteria</taxon>
        <taxon>Bacillati</taxon>
        <taxon>Actinomycetota</taxon>
        <taxon>Actinomycetes</taxon>
        <taxon>Micrococcales</taxon>
        <taxon>Microbacteriaceae</taxon>
        <taxon>Leifsonia</taxon>
    </lineage>
</organism>
<dbReference type="AlphaFoldDB" id="A0A853DNI9"/>
<dbReference type="SUPFAM" id="SSF55347">
    <property type="entry name" value="Glyceraldehyde-3-phosphate dehydrogenase-like, C-terminal domain"/>
    <property type="match status" value="1"/>
</dbReference>